<sequence>MGNDGGSIPTRRELVKSTKGERTSSELFEQNLLNATFVWSTCLLSKRPLELPVVSDYLGHLYNKDSILEWLISPENFGDGEAIVPHIKSLKDIVELKITKDEDSGKWTCPVTGKELKSGGSKFDYLPECGHVFAESAFREIDTDNCLECGLKYNKDYVVTINPTTKTDVEANKARMGRLKSEGLTHSLKSASSKKKRKNGEDANEKKGKKKIKAGESIHNEETLRMTKRVLESVQHDINGRKRSEAIQDLYLKA</sequence>
<dbReference type="PANTHER" id="PTHR12775">
    <property type="entry name" value="PROTEIN C20ORF43 HOMOLOG"/>
    <property type="match status" value="1"/>
</dbReference>
<evidence type="ECO:0000256" key="2">
    <source>
        <dbReference type="SAM" id="MobiDB-lite"/>
    </source>
</evidence>
<dbReference type="InterPro" id="IPR027799">
    <property type="entry name" value="Rtf2_RING-finger"/>
</dbReference>
<dbReference type="Pfam" id="PF04641">
    <property type="entry name" value="Rtf2"/>
    <property type="match status" value="1"/>
</dbReference>
<gene>
    <name evidence="3" type="ORF">LIPSTDRAFT_71273</name>
</gene>
<evidence type="ECO:0000313" key="3">
    <source>
        <dbReference type="EMBL" id="ODQ72987.1"/>
    </source>
</evidence>
<keyword evidence="4" id="KW-1185">Reference proteome</keyword>
<protein>
    <submittedName>
        <fullName evidence="3">Uncharacterized protein</fullName>
    </submittedName>
</protein>
<evidence type="ECO:0000313" key="4">
    <source>
        <dbReference type="Proteomes" id="UP000094385"/>
    </source>
</evidence>
<dbReference type="InterPro" id="IPR006735">
    <property type="entry name" value="Rtf2"/>
</dbReference>
<dbReference type="OrthoDB" id="247013at2759"/>
<dbReference type="GO" id="GO:0005634">
    <property type="term" value="C:nucleus"/>
    <property type="evidence" value="ECO:0007669"/>
    <property type="project" value="TreeGrafter"/>
</dbReference>
<dbReference type="CDD" id="cd16653">
    <property type="entry name" value="RING-like_Rtf2"/>
    <property type="match status" value="1"/>
</dbReference>
<dbReference type="STRING" id="675824.A0A1E3Q7N8"/>
<feature type="region of interest" description="Disordered" evidence="2">
    <location>
        <begin position="182"/>
        <end position="221"/>
    </location>
</feature>
<dbReference type="Proteomes" id="UP000094385">
    <property type="component" value="Unassembled WGS sequence"/>
</dbReference>
<proteinExistence type="inferred from homology"/>
<dbReference type="EMBL" id="KV454294">
    <property type="protein sequence ID" value="ODQ72987.1"/>
    <property type="molecule type" value="Genomic_DNA"/>
</dbReference>
<reference evidence="3 4" key="1">
    <citation type="journal article" date="2016" name="Proc. Natl. Acad. Sci. U.S.A.">
        <title>Comparative genomics of biotechnologically important yeasts.</title>
        <authorList>
            <person name="Riley R."/>
            <person name="Haridas S."/>
            <person name="Wolfe K.H."/>
            <person name="Lopes M.R."/>
            <person name="Hittinger C.T."/>
            <person name="Goeker M."/>
            <person name="Salamov A.A."/>
            <person name="Wisecaver J.H."/>
            <person name="Long T.M."/>
            <person name="Calvey C.H."/>
            <person name="Aerts A.L."/>
            <person name="Barry K.W."/>
            <person name="Choi C."/>
            <person name="Clum A."/>
            <person name="Coughlan A.Y."/>
            <person name="Deshpande S."/>
            <person name="Douglass A.P."/>
            <person name="Hanson S.J."/>
            <person name="Klenk H.-P."/>
            <person name="LaButti K.M."/>
            <person name="Lapidus A."/>
            <person name="Lindquist E.A."/>
            <person name="Lipzen A.M."/>
            <person name="Meier-Kolthoff J.P."/>
            <person name="Ohm R.A."/>
            <person name="Otillar R.P."/>
            <person name="Pangilinan J.L."/>
            <person name="Peng Y."/>
            <person name="Rokas A."/>
            <person name="Rosa C.A."/>
            <person name="Scheuner C."/>
            <person name="Sibirny A.A."/>
            <person name="Slot J.C."/>
            <person name="Stielow J.B."/>
            <person name="Sun H."/>
            <person name="Kurtzman C.P."/>
            <person name="Blackwell M."/>
            <person name="Grigoriev I.V."/>
            <person name="Jeffries T.W."/>
        </authorList>
    </citation>
    <scope>NUCLEOTIDE SEQUENCE [LARGE SCALE GENOMIC DNA]</scope>
    <source>
        <strain evidence="3 4">NRRL Y-11557</strain>
    </source>
</reference>
<accession>A0A1E3Q7N8</accession>
<feature type="compositionally biased region" description="Basic and acidic residues" evidence="2">
    <location>
        <begin position="10"/>
        <end position="20"/>
    </location>
</feature>
<feature type="region of interest" description="Disordered" evidence="2">
    <location>
        <begin position="1"/>
        <end position="20"/>
    </location>
</feature>
<dbReference type="PANTHER" id="PTHR12775:SF0">
    <property type="entry name" value="REPLICATION TERMINATION FACTOR 2"/>
    <property type="match status" value="1"/>
</dbReference>
<dbReference type="GO" id="GO:0006274">
    <property type="term" value="P:DNA replication termination"/>
    <property type="evidence" value="ECO:0007669"/>
    <property type="project" value="TreeGrafter"/>
</dbReference>
<evidence type="ECO:0000256" key="1">
    <source>
        <dbReference type="ARBA" id="ARBA00009885"/>
    </source>
</evidence>
<comment type="similarity">
    <text evidence="1">Belongs to the rtf2 family.</text>
</comment>
<name>A0A1E3Q7N8_LIPST</name>
<organism evidence="3 4">
    <name type="scientific">Lipomyces starkeyi NRRL Y-11557</name>
    <dbReference type="NCBI Taxonomy" id="675824"/>
    <lineage>
        <taxon>Eukaryota</taxon>
        <taxon>Fungi</taxon>
        <taxon>Dikarya</taxon>
        <taxon>Ascomycota</taxon>
        <taxon>Saccharomycotina</taxon>
        <taxon>Lipomycetes</taxon>
        <taxon>Lipomycetales</taxon>
        <taxon>Lipomycetaceae</taxon>
        <taxon>Lipomyces</taxon>
    </lineage>
</organism>
<dbReference type="AlphaFoldDB" id="A0A1E3Q7N8"/>